<organism evidence="1 2">
    <name type="scientific">Rhodococcus pyridinivorans AK37</name>
    <dbReference type="NCBI Taxonomy" id="1114960"/>
    <lineage>
        <taxon>Bacteria</taxon>
        <taxon>Bacillati</taxon>
        <taxon>Actinomycetota</taxon>
        <taxon>Actinomycetes</taxon>
        <taxon>Mycobacteriales</taxon>
        <taxon>Nocardiaceae</taxon>
        <taxon>Rhodococcus</taxon>
    </lineage>
</organism>
<gene>
    <name evidence="1" type="ORF">AK37_01597</name>
</gene>
<protein>
    <submittedName>
        <fullName evidence="1">Uncharacterized protein</fullName>
    </submittedName>
</protein>
<name>H0JL66_9NOCA</name>
<accession>H0JL66</accession>
<reference evidence="1 2" key="1">
    <citation type="submission" date="2011-12" db="EMBL/GenBank/DDBJ databases">
        <authorList>
            <person name="Kriszt B."/>
            <person name="Tancsics A."/>
            <person name="Cserhati M."/>
            <person name="Toth A."/>
            <person name="Nagy I."/>
            <person name="Horvath B."/>
            <person name="Tamura T."/>
            <person name="Kukolya J."/>
            <person name="Szoboszlay S."/>
        </authorList>
    </citation>
    <scope>NUCLEOTIDE SEQUENCE [LARGE SCALE GENOMIC DNA]</scope>
    <source>
        <strain evidence="1 2">AK37</strain>
    </source>
</reference>
<evidence type="ECO:0000313" key="1">
    <source>
        <dbReference type="EMBL" id="EHK86401.1"/>
    </source>
</evidence>
<dbReference type="AlphaFoldDB" id="H0JL66"/>
<dbReference type="Proteomes" id="UP000005064">
    <property type="component" value="Unassembled WGS sequence"/>
</dbReference>
<evidence type="ECO:0000313" key="2">
    <source>
        <dbReference type="Proteomes" id="UP000005064"/>
    </source>
</evidence>
<comment type="caution">
    <text evidence="1">The sequence shown here is derived from an EMBL/GenBank/DDBJ whole genome shotgun (WGS) entry which is preliminary data.</text>
</comment>
<dbReference type="EMBL" id="AHBW01000026">
    <property type="protein sequence ID" value="EHK86401.1"/>
    <property type="molecule type" value="Genomic_DNA"/>
</dbReference>
<dbReference type="PATRIC" id="fig|1114960.4.peg.307"/>
<sequence>MTLTRNDVIDLLSAASSVDLRKVGEADVTGWGAMLRQDLDRDLAFEALRQHYATSSERIMPAHINTIAVSIRRDRAERERAAEVSAAARALPDAQLAGLPIGGADGNPVWAAYEVNDAISRECPTCKQPPECACVNPINDSARKIPCHARTRIPKGAA</sequence>
<proteinExistence type="predicted"/>
<dbReference type="RefSeq" id="WP_006550319.1">
    <property type="nucleotide sequence ID" value="NZ_AHBW01000026.1"/>
</dbReference>